<keyword evidence="3" id="KW-0808">Transferase</keyword>
<dbReference type="CDD" id="cd02440">
    <property type="entry name" value="AdoMet_MTases"/>
    <property type="match status" value="1"/>
</dbReference>
<evidence type="ECO:0000256" key="1">
    <source>
        <dbReference type="SAM" id="Phobius"/>
    </source>
</evidence>
<keyword evidence="3" id="KW-0489">Methyltransferase</keyword>
<dbReference type="Proteomes" id="UP000034837">
    <property type="component" value="Unassembled WGS sequence"/>
</dbReference>
<keyword evidence="1" id="KW-0472">Membrane</keyword>
<evidence type="ECO:0000259" key="2">
    <source>
        <dbReference type="Pfam" id="PF08241"/>
    </source>
</evidence>
<name>A0A0G1A0J0_9BACT</name>
<dbReference type="GO" id="GO:0032259">
    <property type="term" value="P:methylation"/>
    <property type="evidence" value="ECO:0007669"/>
    <property type="project" value="UniProtKB-KW"/>
</dbReference>
<keyword evidence="1" id="KW-1133">Transmembrane helix</keyword>
<dbReference type="SUPFAM" id="SSF53335">
    <property type="entry name" value="S-adenosyl-L-methionine-dependent methyltransferases"/>
    <property type="match status" value="1"/>
</dbReference>
<dbReference type="InterPro" id="IPR029063">
    <property type="entry name" value="SAM-dependent_MTases_sf"/>
</dbReference>
<dbReference type="Pfam" id="PF08241">
    <property type="entry name" value="Methyltransf_11"/>
    <property type="match status" value="1"/>
</dbReference>
<reference evidence="3 4" key="1">
    <citation type="journal article" date="2015" name="Nature">
        <title>rRNA introns, odd ribosomes, and small enigmatic genomes across a large radiation of phyla.</title>
        <authorList>
            <person name="Brown C.T."/>
            <person name="Hug L.A."/>
            <person name="Thomas B.C."/>
            <person name="Sharon I."/>
            <person name="Castelle C.J."/>
            <person name="Singh A."/>
            <person name="Wilkins M.J."/>
            <person name="Williams K.H."/>
            <person name="Banfield J.F."/>
        </authorList>
    </citation>
    <scope>NUCLEOTIDE SEQUENCE [LARGE SCALE GENOMIC DNA]</scope>
</reference>
<feature type="transmembrane region" description="Helical" evidence="1">
    <location>
        <begin position="196"/>
        <end position="213"/>
    </location>
</feature>
<dbReference type="AlphaFoldDB" id="A0A0G1A0J0"/>
<dbReference type="Gene3D" id="3.40.50.150">
    <property type="entry name" value="Vaccinia Virus protein VP39"/>
    <property type="match status" value="1"/>
</dbReference>
<dbReference type="EMBL" id="LCDO01000031">
    <property type="protein sequence ID" value="KKS54535.1"/>
    <property type="molecule type" value="Genomic_DNA"/>
</dbReference>
<feature type="domain" description="Methyltransferase type 11" evidence="2">
    <location>
        <begin position="36"/>
        <end position="121"/>
    </location>
</feature>
<organism evidence="3 4">
    <name type="scientific">Candidatus Magasanikbacteria bacterium GW2011_GWA2_42_32</name>
    <dbReference type="NCBI Taxonomy" id="1619039"/>
    <lineage>
        <taxon>Bacteria</taxon>
        <taxon>Candidatus Magasanikiibacteriota</taxon>
    </lineage>
</organism>
<comment type="caution">
    <text evidence="3">The sequence shown here is derived from an EMBL/GenBank/DDBJ whole genome shotgun (WGS) entry which is preliminary data.</text>
</comment>
<evidence type="ECO:0000313" key="3">
    <source>
        <dbReference type="EMBL" id="KKS54535.1"/>
    </source>
</evidence>
<proteinExistence type="predicted"/>
<dbReference type="GO" id="GO:0008757">
    <property type="term" value="F:S-adenosylmethionine-dependent methyltransferase activity"/>
    <property type="evidence" value="ECO:0007669"/>
    <property type="project" value="InterPro"/>
</dbReference>
<evidence type="ECO:0000313" key="4">
    <source>
        <dbReference type="Proteomes" id="UP000034837"/>
    </source>
</evidence>
<dbReference type="InterPro" id="IPR013216">
    <property type="entry name" value="Methyltransf_11"/>
</dbReference>
<keyword evidence="1" id="KW-0812">Transmembrane</keyword>
<accession>A0A0G1A0J0</accession>
<gene>
    <name evidence="3" type="ORF">UV20_C0031G0003</name>
</gene>
<protein>
    <submittedName>
        <fullName evidence="3">Methyltransferase type 11</fullName>
    </submittedName>
</protein>
<sequence length="229" mass="26507">MRKIIEYLYNLRLLDRPCHTLIYSLQEALKDCKSVLDIGCGPDSPLRHCKNIEYSVGIEQFKPYLLEAKKRKTHSKYINKMAQELDFPKKSFDAVIMTEVLEHFSKEISRQMLSKAEKWAKKKVVITVPNGFLAQAGVDDNPLQEHLSGWTADEFRKRGYRVTGRAGLKCLRKDEQTESRLHGGDIYNTMRWKPGVFWYAVSGLSQLFVYFFPELAYGLFCVKKIRGGN</sequence>